<reference evidence="2" key="2">
    <citation type="submission" date="2020-10" db="UniProtKB">
        <authorList>
            <consortium name="WormBaseParasite"/>
        </authorList>
    </citation>
    <scope>IDENTIFICATION</scope>
</reference>
<dbReference type="WBParaSite" id="Pan_g863.t1">
    <property type="protein sequence ID" value="Pan_g863.t1"/>
    <property type="gene ID" value="Pan_g863"/>
</dbReference>
<reference evidence="1" key="1">
    <citation type="journal article" date="2013" name="Genetics">
        <title>The draft genome and transcriptome of Panagrellus redivivus are shaped by the harsh demands of a free-living lifestyle.</title>
        <authorList>
            <person name="Srinivasan J."/>
            <person name="Dillman A.R."/>
            <person name="Macchietto M.G."/>
            <person name="Heikkinen L."/>
            <person name="Lakso M."/>
            <person name="Fracchia K.M."/>
            <person name="Antoshechkin I."/>
            <person name="Mortazavi A."/>
            <person name="Wong G."/>
            <person name="Sternberg P.W."/>
        </authorList>
    </citation>
    <scope>NUCLEOTIDE SEQUENCE [LARGE SCALE GENOMIC DNA]</scope>
    <source>
        <strain evidence="1">MT8872</strain>
    </source>
</reference>
<keyword evidence="1" id="KW-1185">Reference proteome</keyword>
<sequence length="284" mass="33052">MPYPILTLPYPFAQRLRQLLNPFELKQLQLAAGHNVINPLKPIVPSSKERELYFIKNFNTDPDAIPTYDLYLGSHPTGLSQPMISIPKNDKYLIKCLILRFYDMSHLALTSLNTDTLSIKPFRIDLDRCQIRQAFLKTLSKLVIKPSQLCMWSSPDVDEGTTFSTILNIFPSVNSIAFAKSYFGWLSDLASTRRRFLAVDILHHDVEKIFSFRPEELYSFVIEQHPQFRFHILVVTDDVDATVKKIAPFIDPRFTCEKNGYLKFMLTVKNIMSRYQQEYYLKKI</sequence>
<dbReference type="Proteomes" id="UP000492821">
    <property type="component" value="Unassembled WGS sequence"/>
</dbReference>
<evidence type="ECO:0000313" key="1">
    <source>
        <dbReference type="Proteomes" id="UP000492821"/>
    </source>
</evidence>
<organism evidence="1 2">
    <name type="scientific">Panagrellus redivivus</name>
    <name type="common">Microworm</name>
    <dbReference type="NCBI Taxonomy" id="6233"/>
    <lineage>
        <taxon>Eukaryota</taxon>
        <taxon>Metazoa</taxon>
        <taxon>Ecdysozoa</taxon>
        <taxon>Nematoda</taxon>
        <taxon>Chromadorea</taxon>
        <taxon>Rhabditida</taxon>
        <taxon>Tylenchina</taxon>
        <taxon>Panagrolaimomorpha</taxon>
        <taxon>Panagrolaimoidea</taxon>
        <taxon>Panagrolaimidae</taxon>
        <taxon>Panagrellus</taxon>
    </lineage>
</organism>
<protein>
    <submittedName>
        <fullName evidence="2">F-box domain-containing protein</fullName>
    </submittedName>
</protein>
<name>A0A7E4WBX6_PANRE</name>
<evidence type="ECO:0000313" key="2">
    <source>
        <dbReference type="WBParaSite" id="Pan_g863.t1"/>
    </source>
</evidence>
<accession>A0A7E4WBX6</accession>
<proteinExistence type="predicted"/>
<dbReference type="AlphaFoldDB" id="A0A7E4WBX6"/>